<dbReference type="GO" id="GO:0006355">
    <property type="term" value="P:regulation of DNA-templated transcription"/>
    <property type="evidence" value="ECO:0007669"/>
    <property type="project" value="InterPro"/>
</dbReference>
<dbReference type="GO" id="GO:0007165">
    <property type="term" value="P:signal transduction"/>
    <property type="evidence" value="ECO:0007669"/>
    <property type="project" value="InterPro"/>
</dbReference>
<name>A0A1A9HVZ0_9CHLA</name>
<dbReference type="PATRIC" id="fig|1806891.3.peg.401"/>
<sequence length="188" mass="21019">MRTVFAHGIGKPPPLQALLAEIEDATVRLSSHETEIAFLVERLDEQDTKLQKLSSTKPEQLAQKIHQLEVDQKTMAKTLAVLTASVKDVQATLQNKLQEIQKEYKILSQDLRLVRRSLLALVDGSTPGAYPDFSDAVPDYIYIVNPGDSLSKIAKKYKLSVTELKKTNKLDSDIIYTGQRLCLPTSKQ</sequence>
<dbReference type="SUPFAM" id="SSF54106">
    <property type="entry name" value="LysM domain"/>
    <property type="match status" value="1"/>
</dbReference>
<dbReference type="EMBL" id="CP014639">
    <property type="protein sequence ID" value="ANH78581.1"/>
    <property type="molecule type" value="Genomic_DNA"/>
</dbReference>
<dbReference type="AlphaFoldDB" id="A0A1A9HVZ0"/>
<dbReference type="SUPFAM" id="SSF47655">
    <property type="entry name" value="STAT"/>
    <property type="match status" value="1"/>
</dbReference>
<dbReference type="InterPro" id="IPR015988">
    <property type="entry name" value="STAT_TF_CC"/>
</dbReference>
<dbReference type="Proteomes" id="UP000078162">
    <property type="component" value="Chromosome"/>
</dbReference>
<dbReference type="RefSeq" id="WP_420834797.1">
    <property type="nucleotide sequence ID" value="NZ_CP014639.1"/>
</dbReference>
<dbReference type="SMART" id="SM00257">
    <property type="entry name" value="LysM"/>
    <property type="match status" value="1"/>
</dbReference>
<feature type="domain" description="LysM" evidence="2">
    <location>
        <begin position="140"/>
        <end position="183"/>
    </location>
</feature>
<reference evidence="4" key="1">
    <citation type="submission" date="2016-03" db="EMBL/GenBank/DDBJ databases">
        <title>Culture-independent genomics supports pathogen discovery for uncultivable bacteria within the genus Chlamydia.</title>
        <authorList>
            <person name="Taylor-Brown A."/>
            <person name="Bachmann N.L."/>
            <person name="Borel N."/>
            <person name="Polkinghorne A."/>
        </authorList>
    </citation>
    <scope>NUCLEOTIDE SEQUENCE [LARGE SCALE GENOMIC DNA]</scope>
    <source>
        <strain evidence="4">2742-308</strain>
    </source>
</reference>
<feature type="coiled-coil region" evidence="1">
    <location>
        <begin position="90"/>
        <end position="117"/>
    </location>
</feature>
<dbReference type="KEGG" id="csaz:Cs308_0410"/>
<protein>
    <submittedName>
        <fullName evidence="3">N-Acetylmuramoyl-L-Ala Amidase</fullName>
    </submittedName>
</protein>
<evidence type="ECO:0000259" key="2">
    <source>
        <dbReference type="PROSITE" id="PS51782"/>
    </source>
</evidence>
<keyword evidence="1" id="KW-0175">Coiled coil</keyword>
<evidence type="ECO:0000313" key="3">
    <source>
        <dbReference type="EMBL" id="ANH78581.1"/>
    </source>
</evidence>
<evidence type="ECO:0000313" key="4">
    <source>
        <dbReference type="Proteomes" id="UP000078162"/>
    </source>
</evidence>
<proteinExistence type="predicted"/>
<accession>A0A1A9HVZ0</accession>
<organism evidence="3 4">
    <name type="scientific">Candidatus Chlamydia sanziniae</name>
    <dbReference type="NCBI Taxonomy" id="1806891"/>
    <lineage>
        <taxon>Bacteria</taxon>
        <taxon>Pseudomonadati</taxon>
        <taxon>Chlamydiota</taxon>
        <taxon>Chlamydiia</taxon>
        <taxon>Chlamydiales</taxon>
        <taxon>Chlamydiaceae</taxon>
        <taxon>Chlamydia/Chlamydophila group</taxon>
        <taxon>Chlamydia</taxon>
    </lineage>
</organism>
<dbReference type="PANTHER" id="PTHR33734:SF22">
    <property type="entry name" value="MEMBRANE-BOUND LYTIC MUREIN TRANSGLYCOSYLASE D"/>
    <property type="match status" value="1"/>
</dbReference>
<dbReference type="CDD" id="cd00118">
    <property type="entry name" value="LysM"/>
    <property type="match status" value="1"/>
</dbReference>
<dbReference type="STRING" id="1806891.Cs308_0410"/>
<evidence type="ECO:0000256" key="1">
    <source>
        <dbReference type="SAM" id="Coils"/>
    </source>
</evidence>
<dbReference type="InterPro" id="IPR018392">
    <property type="entry name" value="LysM"/>
</dbReference>
<dbReference type="PANTHER" id="PTHR33734">
    <property type="entry name" value="LYSM DOMAIN-CONTAINING GPI-ANCHORED PROTEIN 2"/>
    <property type="match status" value="1"/>
</dbReference>
<gene>
    <name evidence="3" type="ORF">Cs308_0410</name>
</gene>
<keyword evidence="4" id="KW-1185">Reference proteome</keyword>
<dbReference type="PROSITE" id="PS51782">
    <property type="entry name" value="LYSM"/>
    <property type="match status" value="1"/>
</dbReference>
<dbReference type="GO" id="GO:0008932">
    <property type="term" value="F:lytic endotransglycosylase activity"/>
    <property type="evidence" value="ECO:0007669"/>
    <property type="project" value="TreeGrafter"/>
</dbReference>
<dbReference type="Gene3D" id="3.10.350.10">
    <property type="entry name" value="LysM domain"/>
    <property type="match status" value="1"/>
</dbReference>
<dbReference type="Pfam" id="PF01476">
    <property type="entry name" value="LysM"/>
    <property type="match status" value="1"/>
</dbReference>
<dbReference type="InterPro" id="IPR036779">
    <property type="entry name" value="LysM_dom_sf"/>
</dbReference>